<proteinExistence type="predicted"/>
<sequence length="119" mass="13737">MFGLMFNARMSGSWPCRRPSGLRSLPHLTERSSSMVMCVCVCVQSSDSHWLPTADRDQQVMELKTSGWVEVEERDAIFKELHFKTFNQVCVCVCVRVCVRVLRTDNQQYINERGRGIFS</sequence>
<reference evidence="1" key="2">
    <citation type="submission" date="2025-08" db="UniProtKB">
        <authorList>
            <consortium name="Ensembl"/>
        </authorList>
    </citation>
    <scope>IDENTIFICATION</scope>
</reference>
<dbReference type="Proteomes" id="UP000007635">
    <property type="component" value="Unassembled WGS sequence"/>
</dbReference>
<evidence type="ECO:0000313" key="2">
    <source>
        <dbReference type="Proteomes" id="UP000007635"/>
    </source>
</evidence>
<reference evidence="1" key="3">
    <citation type="submission" date="2025-09" db="UniProtKB">
        <authorList>
            <consortium name="Ensembl"/>
        </authorList>
    </citation>
    <scope>IDENTIFICATION</scope>
</reference>
<dbReference type="Ensembl" id="ENSGACT00000043724.1">
    <property type="protein sequence ID" value="ENSGACP00000047955.1"/>
    <property type="gene ID" value="ENSGACG00000035165.1"/>
</dbReference>
<organism evidence="1 2">
    <name type="scientific">Gasterosteus aculeatus aculeatus</name>
    <name type="common">three-spined stickleback</name>
    <dbReference type="NCBI Taxonomy" id="481459"/>
    <lineage>
        <taxon>Eukaryota</taxon>
        <taxon>Metazoa</taxon>
        <taxon>Chordata</taxon>
        <taxon>Craniata</taxon>
        <taxon>Vertebrata</taxon>
        <taxon>Euteleostomi</taxon>
        <taxon>Actinopterygii</taxon>
        <taxon>Neopterygii</taxon>
        <taxon>Teleostei</taxon>
        <taxon>Neoteleostei</taxon>
        <taxon>Acanthomorphata</taxon>
        <taxon>Eupercaria</taxon>
        <taxon>Perciformes</taxon>
        <taxon>Cottioidei</taxon>
        <taxon>Gasterosteales</taxon>
        <taxon>Gasterosteidae</taxon>
        <taxon>Gasterosteus</taxon>
    </lineage>
</organism>
<keyword evidence="2" id="KW-1185">Reference proteome</keyword>
<dbReference type="GO" id="GO:0008124">
    <property type="term" value="F:4-alpha-hydroxytetrahydrobiopterin dehydratase activity"/>
    <property type="evidence" value="ECO:0007669"/>
    <property type="project" value="InterPro"/>
</dbReference>
<dbReference type="GO" id="GO:0006729">
    <property type="term" value="P:tetrahydrobiopterin biosynthetic process"/>
    <property type="evidence" value="ECO:0007669"/>
    <property type="project" value="InterPro"/>
</dbReference>
<dbReference type="InterPro" id="IPR036428">
    <property type="entry name" value="PCD_sf"/>
</dbReference>
<dbReference type="Gene3D" id="3.30.1360.20">
    <property type="entry name" value="Transcriptional coactivator/pterin dehydratase"/>
    <property type="match status" value="1"/>
</dbReference>
<evidence type="ECO:0008006" key="3">
    <source>
        <dbReference type="Google" id="ProtNLM"/>
    </source>
</evidence>
<protein>
    <recommendedName>
        <fullName evidence="3">4a-hydroxytetrahydrobiopterin dehydratase</fullName>
    </recommendedName>
</protein>
<reference evidence="1 2" key="1">
    <citation type="journal article" date="2021" name="G3 (Bethesda)">
        <title>Improved contiguity of the threespine stickleback genome using long-read sequencing.</title>
        <authorList>
            <person name="Nath S."/>
            <person name="Shaw D.E."/>
            <person name="White M.A."/>
        </authorList>
    </citation>
    <scope>NUCLEOTIDE SEQUENCE [LARGE SCALE GENOMIC DNA]</scope>
    <source>
        <strain evidence="1 2">Lake Benthic</strain>
    </source>
</reference>
<name>A0AAQ4Q9U5_GASAC</name>
<evidence type="ECO:0000313" key="1">
    <source>
        <dbReference type="Ensembl" id="ENSGACP00000047955.1"/>
    </source>
</evidence>
<dbReference type="AlphaFoldDB" id="A0AAQ4Q9U5"/>
<dbReference type="GeneTree" id="ENSGT01120000276835"/>
<accession>A0AAQ4Q9U5</accession>